<reference evidence="1" key="1">
    <citation type="submission" date="2019-03" db="EMBL/GenBank/DDBJ databases">
        <title>Single cell metagenomics reveals metabolic interactions within the superorganism composed of flagellate Streblomastix strix and complex community of Bacteroidetes bacteria on its surface.</title>
        <authorList>
            <person name="Treitli S.C."/>
            <person name="Kolisko M."/>
            <person name="Husnik F."/>
            <person name="Keeling P."/>
            <person name="Hampl V."/>
        </authorList>
    </citation>
    <scope>NUCLEOTIDE SEQUENCE</scope>
    <source>
        <strain evidence="1">STM</strain>
    </source>
</reference>
<organism evidence="1">
    <name type="scientific">termite gut metagenome</name>
    <dbReference type="NCBI Taxonomy" id="433724"/>
    <lineage>
        <taxon>unclassified sequences</taxon>
        <taxon>metagenomes</taxon>
        <taxon>organismal metagenomes</taxon>
    </lineage>
</organism>
<gene>
    <name evidence="1" type="ORF">EZS27_013855</name>
</gene>
<evidence type="ECO:0000313" key="1">
    <source>
        <dbReference type="EMBL" id="KAA6338112.1"/>
    </source>
</evidence>
<protein>
    <submittedName>
        <fullName evidence="1">Uncharacterized protein</fullName>
    </submittedName>
</protein>
<dbReference type="AlphaFoldDB" id="A0A5J4RXB2"/>
<dbReference type="EMBL" id="SNRY01000642">
    <property type="protein sequence ID" value="KAA6338112.1"/>
    <property type="molecule type" value="Genomic_DNA"/>
</dbReference>
<accession>A0A5J4RXB2</accession>
<name>A0A5J4RXB2_9ZZZZ</name>
<sequence length="185" mass="21289">MKSTILFLIVSLTFVFANAQTKKISREYNCFLSIKGTEYSVATVESWSKFKRVKSNLLFINTKTGETKPIDFPDGANLRTITQIKIDSLHINVVLIVANTIDWNEKKGIEWNDPKQIFISSPSGNEIQQLTENNYFVNTWSTNEFTGTLIVSGYFDTNKNNKKEKDEENSILLYDLTTLKLKKKW</sequence>
<comment type="caution">
    <text evidence="1">The sequence shown here is derived from an EMBL/GenBank/DDBJ whole genome shotgun (WGS) entry which is preliminary data.</text>
</comment>
<proteinExistence type="predicted"/>